<dbReference type="GO" id="GO:0003676">
    <property type="term" value="F:nucleic acid binding"/>
    <property type="evidence" value="ECO:0007669"/>
    <property type="project" value="InterPro"/>
</dbReference>
<dbReference type="GO" id="GO:0008270">
    <property type="term" value="F:zinc ion binding"/>
    <property type="evidence" value="ECO:0007669"/>
    <property type="project" value="UniProtKB-KW"/>
</dbReference>
<evidence type="ECO:0000313" key="6">
    <source>
        <dbReference type="Proteomes" id="UP001054821"/>
    </source>
</evidence>
<dbReference type="InterPro" id="IPR043502">
    <property type="entry name" value="DNA/RNA_pol_sf"/>
</dbReference>
<dbReference type="SUPFAM" id="SSF57756">
    <property type="entry name" value="Retrovirus zinc finger-like domains"/>
    <property type="match status" value="1"/>
</dbReference>
<dbReference type="InterPro" id="IPR025724">
    <property type="entry name" value="GAG-pre-integrase_dom"/>
</dbReference>
<dbReference type="SUPFAM" id="SSF56672">
    <property type="entry name" value="DNA/RNA polymerases"/>
    <property type="match status" value="1"/>
</dbReference>
<feature type="region of interest" description="Disordered" evidence="3">
    <location>
        <begin position="613"/>
        <end position="665"/>
    </location>
</feature>
<dbReference type="Gene3D" id="4.10.60.10">
    <property type="entry name" value="Zinc finger, CCHC-type"/>
    <property type="match status" value="1"/>
</dbReference>
<feature type="compositionally biased region" description="Gly residues" evidence="3">
    <location>
        <begin position="222"/>
        <end position="235"/>
    </location>
</feature>
<keyword evidence="2" id="KW-0479">Metal-binding</keyword>
<dbReference type="Pfam" id="PF22936">
    <property type="entry name" value="Pol_BBD"/>
    <property type="match status" value="1"/>
</dbReference>
<protein>
    <recommendedName>
        <fullName evidence="4">CCHC-type domain-containing protein</fullName>
    </recommendedName>
</protein>
<organism evidence="5 6">
    <name type="scientific">Prunus dulcis</name>
    <name type="common">Almond</name>
    <name type="synonym">Amygdalus dulcis</name>
    <dbReference type="NCBI Taxonomy" id="3755"/>
    <lineage>
        <taxon>Eukaryota</taxon>
        <taxon>Viridiplantae</taxon>
        <taxon>Streptophyta</taxon>
        <taxon>Embryophyta</taxon>
        <taxon>Tracheophyta</taxon>
        <taxon>Spermatophyta</taxon>
        <taxon>Magnoliopsida</taxon>
        <taxon>eudicotyledons</taxon>
        <taxon>Gunneridae</taxon>
        <taxon>Pentapetalae</taxon>
        <taxon>rosids</taxon>
        <taxon>fabids</taxon>
        <taxon>Rosales</taxon>
        <taxon>Rosaceae</taxon>
        <taxon>Amygdaloideae</taxon>
        <taxon>Amygdaleae</taxon>
        <taxon>Prunus</taxon>
    </lineage>
</organism>
<comment type="caution">
    <text evidence="5">The sequence shown here is derived from an EMBL/GenBank/DDBJ whole genome shotgun (WGS) entry which is preliminary data.</text>
</comment>
<dbReference type="GO" id="GO:0004190">
    <property type="term" value="F:aspartic-type endopeptidase activity"/>
    <property type="evidence" value="ECO:0007669"/>
    <property type="project" value="UniProtKB-KW"/>
</dbReference>
<dbReference type="PANTHER" id="PTHR35317">
    <property type="entry name" value="OS04G0629600 PROTEIN"/>
    <property type="match status" value="1"/>
</dbReference>
<dbReference type="InterPro" id="IPR036875">
    <property type="entry name" value="Znf_CCHC_sf"/>
</dbReference>
<accession>A0AAD4W538</accession>
<keyword evidence="1" id="KW-0378">Hydrolase</keyword>
<dbReference type="Pfam" id="PF13976">
    <property type="entry name" value="gag_pre-integrs"/>
    <property type="match status" value="1"/>
</dbReference>
<dbReference type="SMART" id="SM00343">
    <property type="entry name" value="ZnF_C2HC"/>
    <property type="match status" value="1"/>
</dbReference>
<feature type="compositionally biased region" description="Basic and acidic residues" evidence="3">
    <location>
        <begin position="642"/>
        <end position="665"/>
    </location>
</feature>
<feature type="region of interest" description="Disordered" evidence="3">
    <location>
        <begin position="218"/>
        <end position="239"/>
    </location>
</feature>
<dbReference type="InterPro" id="IPR054722">
    <property type="entry name" value="PolX-like_BBD"/>
</dbReference>
<dbReference type="Proteomes" id="UP001054821">
    <property type="component" value="Chromosome 4"/>
</dbReference>
<evidence type="ECO:0000256" key="1">
    <source>
        <dbReference type="ARBA" id="ARBA00022750"/>
    </source>
</evidence>
<keyword evidence="1" id="KW-0064">Aspartyl protease</keyword>
<dbReference type="AlphaFoldDB" id="A0AAD4W538"/>
<evidence type="ECO:0000256" key="2">
    <source>
        <dbReference type="PROSITE-ProRule" id="PRU00047"/>
    </source>
</evidence>
<evidence type="ECO:0000256" key="3">
    <source>
        <dbReference type="SAM" id="MobiDB-lite"/>
    </source>
</evidence>
<name>A0AAD4W538_PRUDU</name>
<keyword evidence="6" id="KW-1185">Reference proteome</keyword>
<sequence length="887" mass="101206">MAGESNFVQPAIPKFDGHYDHWSMLMENFLRSKEYWGLVEAGIPAAAEGVDSTEVLKKTIEDHKLKDLKTKNYLFQAIDRSILETILKKDIAKDIWDSLKQKYQGTARVKRAQLQAFRKEFEVLHMKVGESVNDYFARTLTIANKMRIHGEQMGDVVVIEKILRSMIPKFDYVVCLIEESNDIDILSIDELQSSLLVHEQRMSRHTVEEQALQVTNEAQPGGWSGGRGSYRGTGKGRGRSGFDKSTVECYNCHGLGHFQRECPKKEKQAHFAETSEEMLLMTYVDDNKAKSDCLWLLDSGCSNHMCGKKDFFCDLNEGFKDSVKLGNDASLKVQGKGSIQMEIDGTMHMVTEVFFVQDLKNNLLSIRQLQEKGLVVLMQHGTCKIVHPNRGLIMGTTMSHNRMFIIIARCQSKEQRCLVSLITDQSQLWHCRYGHLSWNGLKVLQQKKMVEAMPQVKAPLKVCEDCLVGKQQRDSIPKESTWRASGILQLVHADICGPINPTSNSKKRSPTLAVRSKTPEEAWSGVKPSVGHFRIFGCISHVHVPDQRRIKLDNKSLKCIFFGVSDESKAYRLFNPISKKIIVSRDVVFEEDQSWDWEVCYKEAIVADLECETDEGEGTKVGDNEEELEAGSTEENEDSEETDHGVAQENSSHEEIDENSPHDARTRRLPALMKDYESGQGLSEEEESNIAYLALSTDSDPIFFEDAVKNEKWRQAMNFEIETIERNDTWELTELPLGSKVIGVKWVYKMKLNENGEVDKYKARLVAKEYSQRYGVDYAEVFAPVARLDTIRVVISLAAQKGWTIYQLDVKSAFLHGELNEEVFVTQPPGYEKTGHEHKVYKLKKALYGLKQAPRAWYSRIETYFDNEGFKKCPYEHTLFIKTSGWR</sequence>
<feature type="compositionally biased region" description="Acidic residues" evidence="3">
    <location>
        <begin position="624"/>
        <end position="641"/>
    </location>
</feature>
<dbReference type="InterPro" id="IPR057670">
    <property type="entry name" value="SH3_retrovirus"/>
</dbReference>
<keyword evidence="2" id="KW-0862">Zinc</keyword>
<dbReference type="EMBL" id="JAJFAZ020000004">
    <property type="protein sequence ID" value="KAI5335657.1"/>
    <property type="molecule type" value="Genomic_DNA"/>
</dbReference>
<keyword evidence="1" id="KW-0645">Protease</keyword>
<proteinExistence type="predicted"/>
<dbReference type="Pfam" id="PF07727">
    <property type="entry name" value="RVT_2"/>
    <property type="match status" value="1"/>
</dbReference>
<evidence type="ECO:0000313" key="5">
    <source>
        <dbReference type="EMBL" id="KAI5335657.1"/>
    </source>
</evidence>
<dbReference type="Pfam" id="PF00098">
    <property type="entry name" value="zf-CCHC"/>
    <property type="match status" value="1"/>
</dbReference>
<dbReference type="InterPro" id="IPR001878">
    <property type="entry name" value="Znf_CCHC"/>
</dbReference>
<keyword evidence="2" id="KW-0863">Zinc-finger</keyword>
<gene>
    <name evidence="5" type="ORF">L3X38_025790</name>
</gene>
<reference evidence="5 6" key="1">
    <citation type="journal article" date="2022" name="G3 (Bethesda)">
        <title>Whole-genome sequence and methylome profiling of the almond [Prunus dulcis (Mill.) D.A. Webb] cultivar 'Nonpareil'.</title>
        <authorList>
            <person name="D'Amico-Willman K.M."/>
            <person name="Ouma W.Z."/>
            <person name="Meulia T."/>
            <person name="Sideli G.M."/>
            <person name="Gradziel T.M."/>
            <person name="Fresnedo-Ramirez J."/>
        </authorList>
    </citation>
    <scope>NUCLEOTIDE SEQUENCE [LARGE SCALE GENOMIC DNA]</scope>
    <source>
        <strain evidence="5">Clone GOH B32 T37-40</strain>
    </source>
</reference>
<dbReference type="PANTHER" id="PTHR35317:SF34">
    <property type="match status" value="1"/>
</dbReference>
<feature type="domain" description="CCHC-type" evidence="4">
    <location>
        <begin position="249"/>
        <end position="264"/>
    </location>
</feature>
<dbReference type="Pfam" id="PF25597">
    <property type="entry name" value="SH3_retrovirus"/>
    <property type="match status" value="1"/>
</dbReference>
<dbReference type="Pfam" id="PF14223">
    <property type="entry name" value="Retrotran_gag_2"/>
    <property type="match status" value="1"/>
</dbReference>
<evidence type="ECO:0000259" key="4">
    <source>
        <dbReference type="PROSITE" id="PS50158"/>
    </source>
</evidence>
<dbReference type="PROSITE" id="PS50158">
    <property type="entry name" value="ZF_CCHC"/>
    <property type="match status" value="1"/>
</dbReference>
<dbReference type="InterPro" id="IPR013103">
    <property type="entry name" value="RVT_2"/>
</dbReference>